<feature type="chain" id="PRO_5020315989" evidence="10">
    <location>
        <begin position="25"/>
        <end position="269"/>
    </location>
</feature>
<dbReference type="InterPro" id="IPR006260">
    <property type="entry name" value="TonB/TolA_C"/>
</dbReference>
<dbReference type="GO" id="GO:0055085">
    <property type="term" value="P:transmembrane transport"/>
    <property type="evidence" value="ECO:0007669"/>
    <property type="project" value="InterPro"/>
</dbReference>
<keyword evidence="8" id="KW-1133">Transmembrane helix</keyword>
<dbReference type="InterPro" id="IPR051045">
    <property type="entry name" value="TonB-dependent_transducer"/>
</dbReference>
<dbReference type="PANTHER" id="PTHR33446:SF2">
    <property type="entry name" value="PROTEIN TONB"/>
    <property type="match status" value="1"/>
</dbReference>
<evidence type="ECO:0000256" key="2">
    <source>
        <dbReference type="ARBA" id="ARBA00006555"/>
    </source>
</evidence>
<dbReference type="Pfam" id="PF03544">
    <property type="entry name" value="TonB_C"/>
    <property type="match status" value="2"/>
</dbReference>
<organism evidence="12 13">
    <name type="scientific">Pedobacter cryotolerans</name>
    <dbReference type="NCBI Taxonomy" id="2571270"/>
    <lineage>
        <taxon>Bacteria</taxon>
        <taxon>Pseudomonadati</taxon>
        <taxon>Bacteroidota</taxon>
        <taxon>Sphingobacteriia</taxon>
        <taxon>Sphingobacteriales</taxon>
        <taxon>Sphingobacteriaceae</taxon>
        <taxon>Pedobacter</taxon>
    </lineage>
</organism>
<gene>
    <name evidence="12" type="ORF">FA045_01800</name>
</gene>
<dbReference type="SUPFAM" id="SSF74653">
    <property type="entry name" value="TolA/TonB C-terminal domain"/>
    <property type="match status" value="2"/>
</dbReference>
<keyword evidence="4" id="KW-1003">Cell membrane</keyword>
<proteinExistence type="inferred from homology"/>
<evidence type="ECO:0000256" key="3">
    <source>
        <dbReference type="ARBA" id="ARBA00022448"/>
    </source>
</evidence>
<keyword evidence="13" id="KW-1185">Reference proteome</keyword>
<dbReference type="Proteomes" id="UP000310477">
    <property type="component" value="Unassembled WGS sequence"/>
</dbReference>
<keyword evidence="7" id="KW-0653">Protein transport</keyword>
<keyword evidence="3" id="KW-0813">Transport</keyword>
<evidence type="ECO:0000256" key="4">
    <source>
        <dbReference type="ARBA" id="ARBA00022475"/>
    </source>
</evidence>
<evidence type="ECO:0000256" key="8">
    <source>
        <dbReference type="ARBA" id="ARBA00022989"/>
    </source>
</evidence>
<evidence type="ECO:0000256" key="9">
    <source>
        <dbReference type="ARBA" id="ARBA00023136"/>
    </source>
</evidence>
<dbReference type="PANTHER" id="PTHR33446">
    <property type="entry name" value="PROTEIN TONB-RELATED"/>
    <property type="match status" value="1"/>
</dbReference>
<keyword evidence="6" id="KW-0812">Transmembrane</keyword>
<keyword evidence="9" id="KW-0472">Membrane</keyword>
<sequence>MKKLIYSSLFAMLLLGFCAKNTLAQDDQTVYNFVAMETPPSYPGGMANFYKFLGEHIKYPKLAKDENIQGNVFVSFTIEKDGAINDVKVEKKLGGGTDEEAVRVLKLSKRWNPGIQHGKTVRVKYNLPIRFAIPGRKPNPKTPTFAEIPGVDNKGENAVYNFVSLDHPPVYPGGIRELYNYMMSNIKYPALAKENKIEGNVFLSFIVEKDGTVSDVKVDKKLGYGTDEEAVRVLLSSPKWKPGSYNEKPVRVKYNSPVHFSLTKSNPKN</sequence>
<dbReference type="NCBIfam" id="TIGR01352">
    <property type="entry name" value="tonB_Cterm"/>
    <property type="match status" value="2"/>
</dbReference>
<accession>A0A4U1CBA4</accession>
<feature type="domain" description="TonB C-terminal" evidence="11">
    <location>
        <begin position="44"/>
        <end position="140"/>
    </location>
</feature>
<evidence type="ECO:0000256" key="6">
    <source>
        <dbReference type="ARBA" id="ARBA00022692"/>
    </source>
</evidence>
<comment type="caution">
    <text evidence="12">The sequence shown here is derived from an EMBL/GenBank/DDBJ whole genome shotgun (WGS) entry which is preliminary data.</text>
</comment>
<name>A0A4U1CBA4_9SPHI</name>
<evidence type="ECO:0000256" key="10">
    <source>
        <dbReference type="SAM" id="SignalP"/>
    </source>
</evidence>
<evidence type="ECO:0000259" key="11">
    <source>
        <dbReference type="PROSITE" id="PS52015"/>
    </source>
</evidence>
<evidence type="ECO:0000256" key="5">
    <source>
        <dbReference type="ARBA" id="ARBA00022519"/>
    </source>
</evidence>
<dbReference type="GO" id="GO:0031992">
    <property type="term" value="F:energy transducer activity"/>
    <property type="evidence" value="ECO:0007669"/>
    <property type="project" value="TreeGrafter"/>
</dbReference>
<evidence type="ECO:0000313" key="12">
    <source>
        <dbReference type="EMBL" id="TKC03326.1"/>
    </source>
</evidence>
<comment type="similarity">
    <text evidence="2">Belongs to the TonB family.</text>
</comment>
<evidence type="ECO:0000256" key="7">
    <source>
        <dbReference type="ARBA" id="ARBA00022927"/>
    </source>
</evidence>
<dbReference type="Gene3D" id="3.30.1150.10">
    <property type="match status" value="2"/>
</dbReference>
<protein>
    <submittedName>
        <fullName evidence="12">Energy transducer TonB</fullName>
    </submittedName>
</protein>
<dbReference type="GO" id="GO:0098797">
    <property type="term" value="C:plasma membrane protein complex"/>
    <property type="evidence" value="ECO:0007669"/>
    <property type="project" value="TreeGrafter"/>
</dbReference>
<feature type="domain" description="TonB C-terminal" evidence="11">
    <location>
        <begin position="173"/>
        <end position="269"/>
    </location>
</feature>
<comment type="subcellular location">
    <subcellularLocation>
        <location evidence="1">Cell inner membrane</location>
        <topology evidence="1">Single-pass membrane protein</topology>
        <orientation evidence="1">Periplasmic side</orientation>
    </subcellularLocation>
</comment>
<dbReference type="GO" id="GO:0015031">
    <property type="term" value="P:protein transport"/>
    <property type="evidence" value="ECO:0007669"/>
    <property type="project" value="UniProtKB-KW"/>
</dbReference>
<evidence type="ECO:0000313" key="13">
    <source>
        <dbReference type="Proteomes" id="UP000310477"/>
    </source>
</evidence>
<feature type="signal peptide" evidence="10">
    <location>
        <begin position="1"/>
        <end position="24"/>
    </location>
</feature>
<dbReference type="AlphaFoldDB" id="A0A4U1CBA4"/>
<keyword evidence="5" id="KW-0997">Cell inner membrane</keyword>
<reference evidence="12 13" key="1">
    <citation type="submission" date="2019-04" db="EMBL/GenBank/DDBJ databases">
        <title>Pedobacter sp. AR-2-6 sp. nov., isolated from Arctic soil.</title>
        <authorList>
            <person name="Dahal R.H."/>
            <person name="Kim D.-U."/>
        </authorList>
    </citation>
    <scope>NUCLEOTIDE SEQUENCE [LARGE SCALE GENOMIC DNA]</scope>
    <source>
        <strain evidence="12 13">AR-2-6</strain>
    </source>
</reference>
<evidence type="ECO:0000256" key="1">
    <source>
        <dbReference type="ARBA" id="ARBA00004383"/>
    </source>
</evidence>
<dbReference type="RefSeq" id="WP_136873829.1">
    <property type="nucleotide sequence ID" value="NZ_SWBO01000001.1"/>
</dbReference>
<dbReference type="EMBL" id="SWBO01000001">
    <property type="protein sequence ID" value="TKC03326.1"/>
    <property type="molecule type" value="Genomic_DNA"/>
</dbReference>
<dbReference type="OrthoDB" id="649093at2"/>
<dbReference type="PROSITE" id="PS52015">
    <property type="entry name" value="TONB_CTD"/>
    <property type="match status" value="2"/>
</dbReference>
<keyword evidence="10" id="KW-0732">Signal</keyword>
<dbReference type="InterPro" id="IPR037682">
    <property type="entry name" value="TonB_C"/>
</dbReference>